<comment type="caution">
    <text evidence="2">The sequence shown here is derived from an EMBL/GenBank/DDBJ whole genome shotgun (WGS) entry which is preliminary data.</text>
</comment>
<evidence type="ECO:0000313" key="3">
    <source>
        <dbReference type="Proteomes" id="UP001630127"/>
    </source>
</evidence>
<protein>
    <submittedName>
        <fullName evidence="2">Uncharacterized protein</fullName>
    </submittedName>
</protein>
<feature type="compositionally biased region" description="Low complexity" evidence="1">
    <location>
        <begin position="63"/>
        <end position="73"/>
    </location>
</feature>
<feature type="compositionally biased region" description="Basic residues" evidence="1">
    <location>
        <begin position="31"/>
        <end position="42"/>
    </location>
</feature>
<reference evidence="2 3" key="1">
    <citation type="submission" date="2024-11" db="EMBL/GenBank/DDBJ databases">
        <title>A near-complete genome assembly of Cinchona calisaya.</title>
        <authorList>
            <person name="Lian D.C."/>
            <person name="Zhao X.W."/>
            <person name="Wei L."/>
        </authorList>
    </citation>
    <scope>NUCLEOTIDE SEQUENCE [LARGE SCALE GENOMIC DNA]</scope>
    <source>
        <tissue evidence="2">Nenye</tissue>
    </source>
</reference>
<feature type="region of interest" description="Disordered" evidence="1">
    <location>
        <begin position="15"/>
        <end position="75"/>
    </location>
</feature>
<gene>
    <name evidence="2" type="ORF">ACH5RR_010124</name>
</gene>
<dbReference type="AlphaFoldDB" id="A0ABD3AGC1"/>
<accession>A0ABD3AGC1</accession>
<evidence type="ECO:0000313" key="2">
    <source>
        <dbReference type="EMBL" id="KAL3530802.1"/>
    </source>
</evidence>
<proteinExistence type="predicted"/>
<keyword evidence="3" id="KW-1185">Reference proteome</keyword>
<organism evidence="2 3">
    <name type="scientific">Cinchona calisaya</name>
    <dbReference type="NCBI Taxonomy" id="153742"/>
    <lineage>
        <taxon>Eukaryota</taxon>
        <taxon>Viridiplantae</taxon>
        <taxon>Streptophyta</taxon>
        <taxon>Embryophyta</taxon>
        <taxon>Tracheophyta</taxon>
        <taxon>Spermatophyta</taxon>
        <taxon>Magnoliopsida</taxon>
        <taxon>eudicotyledons</taxon>
        <taxon>Gunneridae</taxon>
        <taxon>Pentapetalae</taxon>
        <taxon>asterids</taxon>
        <taxon>lamiids</taxon>
        <taxon>Gentianales</taxon>
        <taxon>Rubiaceae</taxon>
        <taxon>Cinchonoideae</taxon>
        <taxon>Cinchoneae</taxon>
        <taxon>Cinchona</taxon>
    </lineage>
</organism>
<name>A0ABD3AGC1_9GENT</name>
<dbReference type="EMBL" id="JBJUIK010000004">
    <property type="protein sequence ID" value="KAL3530802.1"/>
    <property type="molecule type" value="Genomic_DNA"/>
</dbReference>
<evidence type="ECO:0000256" key="1">
    <source>
        <dbReference type="SAM" id="MobiDB-lite"/>
    </source>
</evidence>
<sequence length="110" mass="10792">MGGSKTLCFCIPSYRSNKSKDDEISPTQKSSHSKSHKRHKKKGDNAVVGGADHAAHGSGSGSGSHNAGTNASSTDVSTAAMVVVATHMSEFGGGGCGGSSHGFGGDGGAA</sequence>
<dbReference type="Proteomes" id="UP001630127">
    <property type="component" value="Unassembled WGS sequence"/>
</dbReference>